<dbReference type="Pfam" id="PF00378">
    <property type="entry name" value="ECH_1"/>
    <property type="match status" value="1"/>
</dbReference>
<dbReference type="InterPro" id="IPR029045">
    <property type="entry name" value="ClpP/crotonase-like_dom_sf"/>
</dbReference>
<dbReference type="EMBL" id="CAEZXA010000040">
    <property type="protein sequence ID" value="CAB4672747.1"/>
    <property type="molecule type" value="Genomic_DNA"/>
</dbReference>
<dbReference type="AlphaFoldDB" id="A0A6J6MET3"/>
<dbReference type="Gene3D" id="1.10.12.10">
    <property type="entry name" value="Lyase 2-enoyl-coa Hydratase, Chain A, domain 2"/>
    <property type="match status" value="1"/>
</dbReference>
<sequence>MKLETVLYEVSDGFAVITLNRPEAMNAWTPQLSDELSLAMGAADADDDVRAVVLTGAGKAFCAGADLSAGESGFLSGGASAQQGPRLMPYKVRKPVIAAINGHAVGVGITYPMLCDIRIVSETAKIQYAMVRRGILPELGSHVLLPRVIGFSRAADLMLTGRLIMGTEAAEMGLASRAVPADQVLNVAMEMARDIAVNVAPVSAALAKQLMWDGMNTTLDHMIETEGKLLPVLTKAPDSGEGVRAFFEKRAPQWGSRVSKDIPPLPQ</sequence>
<evidence type="ECO:0000313" key="2">
    <source>
        <dbReference type="EMBL" id="CAB4672747.1"/>
    </source>
</evidence>
<dbReference type="PANTHER" id="PTHR43802:SF1">
    <property type="entry name" value="IP11341P-RELATED"/>
    <property type="match status" value="1"/>
</dbReference>
<dbReference type="SUPFAM" id="SSF52096">
    <property type="entry name" value="ClpP/crotonase"/>
    <property type="match status" value="1"/>
</dbReference>
<proteinExistence type="inferred from homology"/>
<gene>
    <name evidence="2" type="ORF">UFOPK2334_00621</name>
</gene>
<accession>A0A6J6MET3</accession>
<organism evidence="2">
    <name type="scientific">freshwater metagenome</name>
    <dbReference type="NCBI Taxonomy" id="449393"/>
    <lineage>
        <taxon>unclassified sequences</taxon>
        <taxon>metagenomes</taxon>
        <taxon>ecological metagenomes</taxon>
    </lineage>
</organism>
<evidence type="ECO:0000256" key="1">
    <source>
        <dbReference type="ARBA" id="ARBA00005254"/>
    </source>
</evidence>
<dbReference type="InterPro" id="IPR001753">
    <property type="entry name" value="Enoyl-CoA_hydra/iso"/>
</dbReference>
<dbReference type="PANTHER" id="PTHR43802">
    <property type="entry name" value="ENOYL-COA HYDRATASE"/>
    <property type="match status" value="1"/>
</dbReference>
<dbReference type="CDD" id="cd06558">
    <property type="entry name" value="crotonase-like"/>
    <property type="match status" value="1"/>
</dbReference>
<reference evidence="2" key="1">
    <citation type="submission" date="2020-05" db="EMBL/GenBank/DDBJ databases">
        <authorList>
            <person name="Chiriac C."/>
            <person name="Salcher M."/>
            <person name="Ghai R."/>
            <person name="Kavagutti S V."/>
        </authorList>
    </citation>
    <scope>NUCLEOTIDE SEQUENCE</scope>
</reference>
<protein>
    <submittedName>
        <fullName evidence="2">Unannotated protein</fullName>
    </submittedName>
</protein>
<comment type="similarity">
    <text evidence="1">Belongs to the enoyl-CoA hydratase/isomerase family.</text>
</comment>
<name>A0A6J6MET3_9ZZZZ</name>
<dbReference type="Gene3D" id="3.90.226.10">
    <property type="entry name" value="2-enoyl-CoA Hydratase, Chain A, domain 1"/>
    <property type="match status" value="1"/>
</dbReference>
<dbReference type="InterPro" id="IPR014748">
    <property type="entry name" value="Enoyl-CoA_hydra_C"/>
</dbReference>